<organism evidence="2 3">
    <name type="scientific">Mycolicibacterium tokaiense</name>
    <dbReference type="NCBI Taxonomy" id="39695"/>
    <lineage>
        <taxon>Bacteria</taxon>
        <taxon>Bacillati</taxon>
        <taxon>Actinomycetota</taxon>
        <taxon>Actinomycetes</taxon>
        <taxon>Mycobacteriales</taxon>
        <taxon>Mycobacteriaceae</taxon>
        <taxon>Mycolicibacterium</taxon>
    </lineage>
</organism>
<gene>
    <name evidence="2" type="ORF">NCTC10821_05315</name>
</gene>
<keyword evidence="1" id="KW-0472">Membrane</keyword>
<keyword evidence="1" id="KW-0812">Transmembrane</keyword>
<proteinExistence type="predicted"/>
<reference evidence="2 3" key="1">
    <citation type="submission" date="2018-06" db="EMBL/GenBank/DDBJ databases">
        <authorList>
            <consortium name="Pathogen Informatics"/>
            <person name="Doyle S."/>
        </authorList>
    </citation>
    <scope>NUCLEOTIDE SEQUENCE [LARGE SCALE GENOMIC DNA]</scope>
    <source>
        <strain evidence="2 3">NCTC10821</strain>
    </source>
</reference>
<sequence>MDSRHEGRLIVFSVGAAVVALAGAALAYVAGASAWLSAVVSVVLLIVLTLAARRAQTRRWGFARRSRRGEYRGRSVEVVFDERLVFLNRLTLVVDGQQVDQTTIWYGTRLLRGDGITVEVGSGWIGECTGVEVRSADGPTVALQEQG</sequence>
<feature type="transmembrane region" description="Helical" evidence="1">
    <location>
        <begin position="9"/>
        <end position="28"/>
    </location>
</feature>
<accession>A0A378TNK7</accession>
<dbReference type="AlphaFoldDB" id="A0A378TNK7"/>
<dbReference type="EMBL" id="UGQT01000001">
    <property type="protein sequence ID" value="STZ61757.1"/>
    <property type="molecule type" value="Genomic_DNA"/>
</dbReference>
<dbReference type="Proteomes" id="UP000254978">
    <property type="component" value="Unassembled WGS sequence"/>
</dbReference>
<evidence type="ECO:0000256" key="1">
    <source>
        <dbReference type="SAM" id="Phobius"/>
    </source>
</evidence>
<dbReference type="RefSeq" id="WP_115280620.1">
    <property type="nucleotide sequence ID" value="NZ_AP022600.1"/>
</dbReference>
<name>A0A378TNK7_9MYCO</name>
<feature type="transmembrane region" description="Helical" evidence="1">
    <location>
        <begin position="34"/>
        <end position="52"/>
    </location>
</feature>
<protein>
    <submittedName>
        <fullName evidence="2">Uncharacterized protein</fullName>
    </submittedName>
</protein>
<evidence type="ECO:0000313" key="3">
    <source>
        <dbReference type="Proteomes" id="UP000254978"/>
    </source>
</evidence>
<keyword evidence="3" id="KW-1185">Reference proteome</keyword>
<evidence type="ECO:0000313" key="2">
    <source>
        <dbReference type="EMBL" id="STZ61757.1"/>
    </source>
</evidence>
<keyword evidence="1" id="KW-1133">Transmembrane helix</keyword>